<feature type="compositionally biased region" description="Polar residues" evidence="1">
    <location>
        <begin position="158"/>
        <end position="167"/>
    </location>
</feature>
<feature type="region of interest" description="Disordered" evidence="1">
    <location>
        <begin position="55"/>
        <end position="74"/>
    </location>
</feature>
<dbReference type="CDD" id="cd06222">
    <property type="entry name" value="RNase_H_like"/>
    <property type="match status" value="1"/>
</dbReference>
<dbReference type="EMBL" id="JBFOLK010000014">
    <property type="protein sequence ID" value="KAL2462243.1"/>
    <property type="molecule type" value="Genomic_DNA"/>
</dbReference>
<dbReference type="Pfam" id="PF13456">
    <property type="entry name" value="RVT_3"/>
    <property type="match status" value="1"/>
</dbReference>
<gene>
    <name evidence="3" type="ORF">Adt_45663</name>
</gene>
<dbReference type="PANTHER" id="PTHR33116:SF80">
    <property type="entry name" value="REVERSE TRANSCRIPTASE ZINC-BINDING DOMAIN-CONTAINING PROTEIN"/>
    <property type="match status" value="1"/>
</dbReference>
<reference evidence="4" key="1">
    <citation type="submission" date="2024-07" db="EMBL/GenBank/DDBJ databases">
        <title>Two chromosome-level genome assemblies of Korean endemic species Abeliophyllum distichum and Forsythia ovata (Oleaceae).</title>
        <authorList>
            <person name="Jang H."/>
        </authorList>
    </citation>
    <scope>NUCLEOTIDE SEQUENCE [LARGE SCALE GENOMIC DNA]</scope>
</reference>
<dbReference type="Gene3D" id="3.60.10.10">
    <property type="entry name" value="Endonuclease/exonuclease/phosphatase"/>
    <property type="match status" value="1"/>
</dbReference>
<dbReference type="Pfam" id="PF00078">
    <property type="entry name" value="RVT_1"/>
    <property type="match status" value="1"/>
</dbReference>
<dbReference type="Gene3D" id="3.30.420.10">
    <property type="entry name" value="Ribonuclease H-like superfamily/Ribonuclease H"/>
    <property type="match status" value="1"/>
</dbReference>
<dbReference type="SUPFAM" id="SSF56672">
    <property type="entry name" value="DNA/RNA polymerases"/>
    <property type="match status" value="1"/>
</dbReference>
<dbReference type="InterPro" id="IPR043502">
    <property type="entry name" value="DNA/RNA_pol_sf"/>
</dbReference>
<proteinExistence type="predicted"/>
<evidence type="ECO:0000256" key="1">
    <source>
        <dbReference type="SAM" id="MobiDB-lite"/>
    </source>
</evidence>
<dbReference type="InterPro" id="IPR026960">
    <property type="entry name" value="RVT-Znf"/>
</dbReference>
<dbReference type="InterPro" id="IPR002156">
    <property type="entry name" value="RNaseH_domain"/>
</dbReference>
<dbReference type="Proteomes" id="UP001604336">
    <property type="component" value="Unassembled WGS sequence"/>
</dbReference>
<evidence type="ECO:0000313" key="4">
    <source>
        <dbReference type="Proteomes" id="UP001604336"/>
    </source>
</evidence>
<protein>
    <recommendedName>
        <fullName evidence="2">Reverse transcriptase domain-containing protein</fullName>
    </recommendedName>
</protein>
<dbReference type="InterPro" id="IPR012337">
    <property type="entry name" value="RNaseH-like_sf"/>
</dbReference>
<accession>A0ABD1PEA4</accession>
<dbReference type="PROSITE" id="PS50878">
    <property type="entry name" value="RT_POL"/>
    <property type="match status" value="1"/>
</dbReference>
<dbReference type="Pfam" id="PF14111">
    <property type="entry name" value="DUF4283"/>
    <property type="match status" value="1"/>
</dbReference>
<name>A0ABD1PEA4_9LAMI</name>
<feature type="compositionally biased region" description="Low complexity" evidence="1">
    <location>
        <begin position="168"/>
        <end position="184"/>
    </location>
</feature>
<dbReference type="CDD" id="cd01650">
    <property type="entry name" value="RT_nLTR_like"/>
    <property type="match status" value="1"/>
</dbReference>
<sequence length="1990" mass="222567">MTALGSMLEGLILQQLKRCLHPGVIQPQVQVLLLNRSLLSLPSSLTSGYILRFMKKPPRTDPNASDRPPKPPDIPSTLVGHLSAFPNPQTGLTPIESGLTLPNSLPFASALGLNPSDAAAISAGCAPVGPPPISAPSSGEHFGGSIDGQNLAPADSRPGQTRGSLNTHGPTHGSHPASSSHAPTWVESPPALDAQPDASQPLLPSRSARLAGPAHLGPQTASAPTHFSDEHSPATISSAHLIAPRVAESPNPSAEMRPNLPGPKAQPSAPAQLPIMGVLNADGLPLNQTLEPIAALDPTAEVAWDATLPAHGARQARPARPARMPAVRQQAAQRATPANFSVPLRLPNSATIPTPGPHVFPQEAQSALNNGRKTYASAVTDRQTISPSERSMRKSFASILQSAPNSACHQFMAKEPFLHRGEPALTIIADEEASLAEPFKFTLVGKFSHRKPSMVEVRNSFQKFGFTGEFKIGLIDFKHILIHLTHEDDYSRLFLKPLWFIMGCPMRVLKWTCDFYPDAETPIAPVWISFPLLPVHLRAKEFLYALSKLVGIPLRIDEATADLLRPSEARVCVEVNLEHKLPERVWIERGESRSFWQPVVYEQLPHFCAKCRHMGHLIDKCRVGMPPIDVDRSVQDTKPVGAPATKPIADVIPKPTVGATDPKPVVVELPVDVEMPLVDKAGKGKGKEVVVETRKQWVPLASSSLIPPPISTPPPEEFERPTSEHVPPVASLLASKPVTTDTTCDPLLDHMMSVPREYPMLSEPVQPVFDPVPHNHPDPRCHENVEVPIPADTTSSIQLGGHQQGHFRRNSLEDLVRLGERQESDGFTTVQRKKSSKGVDIPRPSSRVTRSQAVILEPFVLKKNFDFIRRSLAFDVGLENESGKIWCFWNLGTTVASCVDHPQFLHIRVEDPRLSRPMYITPVYASCSPAGCRDLWMGLHQISLVVDGPWMVGGDFNVIAHNGERTGHNTQDRGTSDFAVMMMDCGLTDAGYSGSQYTWTNGRVWKRLDRVLINLAVGSSCSRFSIRHLNRSTSDHSPLLIQWSSDDDLGPRPFRFFNVWSRHHDFLSFVSQKWSFPTHHTGMTVLWEKIFRLKHGLRWWNRHVFGDIFQRVRDAECRVDEVESVYYSDPTPAHRDTLHQAQAGLNQTLSVEEAFWKQKTGARWVCEGDHNTRYFHSMVQGRRIRSRIRSITSETGEVFDSQETIQPSTVSFFQELLSAAPQPVDPIRPDIIPRLVSDEDNLQLNRIPTLAEVREAIFSIDPESSTGLLRMGYFLRGFSATSIVLIPKRDNACRWSEFGPISLCTVFNKLVTKLLNSRLSNILPQIISALQSGFIPGRLIGDNILLAQELLHTLDTKVRGGNAILKLDMTKAYDRLDWSFLISVLEGFGFDAIWIDRIRRCISECHFSVLLNGRPCGFFSSSRGLRQGDPVSPSLFILASDYFSRILTRQYQQIASMAYRHGGDALISHLCFADDMIIFANGQKQSIRRVLHCIEHYERASGQLVNRDKSGIILPRRATIQQIHRLEHLTGFRPQQQPFTYLGVPLFKGHRKIFLYDDLIQKVRSRISGWASRLLSPGGRITLIRSVLSSLPLYLLQILKPPKAVLKKLENIFARFLWDSKDHTHRLHWKRWKELCLPTEEGGLGFRRLQDLVDTFSLKLWWLFRSQRSLWAQFLRDGRFVTKSAWQLVRTGSTIQAVYRMIWSSIIPTTVSFFCWRLWQGLIPVDVVIQRRIGSHMASRCQCCSAIETIQHLFIDSPTADTVWRHFADIFHITLRPLEGFQYRFQTWRFSAAYFGTSIGVATWTSLRFLMSLLPPPSPPPPTLVFWSTPPVGSYKINTNGCIKDGVASGGGIIRDSLGQCIRAFFSFYGDCTILEAELRAILDGIILAQRLGLSVLWVESDSTLAILCITKGGGPWHIQATLRHIRHLLALDRDTITHIFREGNQVADLLASEGWDRRYYYEYSSQDLPRRHRSLVQIDRFGLPTVRGL</sequence>
<dbReference type="SUPFAM" id="SSF53098">
    <property type="entry name" value="Ribonuclease H-like"/>
    <property type="match status" value="1"/>
</dbReference>
<dbReference type="InterPro" id="IPR036397">
    <property type="entry name" value="RNaseH_sf"/>
</dbReference>
<comment type="caution">
    <text evidence="3">The sequence shown here is derived from an EMBL/GenBank/DDBJ whole genome shotgun (WGS) entry which is preliminary data.</text>
</comment>
<dbReference type="Pfam" id="PF13966">
    <property type="entry name" value="zf-RVT"/>
    <property type="match status" value="1"/>
</dbReference>
<dbReference type="SUPFAM" id="SSF56219">
    <property type="entry name" value="DNase I-like"/>
    <property type="match status" value="1"/>
</dbReference>
<evidence type="ECO:0000313" key="3">
    <source>
        <dbReference type="EMBL" id="KAL2462243.1"/>
    </source>
</evidence>
<feature type="region of interest" description="Disordered" evidence="1">
    <location>
        <begin position="131"/>
        <end position="232"/>
    </location>
</feature>
<keyword evidence="4" id="KW-1185">Reference proteome</keyword>
<dbReference type="InterPro" id="IPR044730">
    <property type="entry name" value="RNase_H-like_dom_plant"/>
</dbReference>
<organism evidence="3 4">
    <name type="scientific">Abeliophyllum distichum</name>
    <dbReference type="NCBI Taxonomy" id="126358"/>
    <lineage>
        <taxon>Eukaryota</taxon>
        <taxon>Viridiplantae</taxon>
        <taxon>Streptophyta</taxon>
        <taxon>Embryophyta</taxon>
        <taxon>Tracheophyta</taxon>
        <taxon>Spermatophyta</taxon>
        <taxon>Magnoliopsida</taxon>
        <taxon>eudicotyledons</taxon>
        <taxon>Gunneridae</taxon>
        <taxon>Pentapetalae</taxon>
        <taxon>asterids</taxon>
        <taxon>lamiids</taxon>
        <taxon>Lamiales</taxon>
        <taxon>Oleaceae</taxon>
        <taxon>Forsythieae</taxon>
        <taxon>Abeliophyllum</taxon>
    </lineage>
</organism>
<evidence type="ECO:0000259" key="2">
    <source>
        <dbReference type="PROSITE" id="PS50878"/>
    </source>
</evidence>
<feature type="region of interest" description="Disordered" evidence="1">
    <location>
        <begin position="249"/>
        <end position="269"/>
    </location>
</feature>
<dbReference type="InterPro" id="IPR036691">
    <property type="entry name" value="Endo/exonu/phosph_ase_sf"/>
</dbReference>
<dbReference type="InterPro" id="IPR025558">
    <property type="entry name" value="DUF4283"/>
</dbReference>
<dbReference type="PANTHER" id="PTHR33116">
    <property type="entry name" value="REVERSE TRANSCRIPTASE ZINC-BINDING DOMAIN-CONTAINING PROTEIN-RELATED-RELATED"/>
    <property type="match status" value="1"/>
</dbReference>
<feature type="region of interest" description="Disordered" evidence="1">
    <location>
        <begin position="825"/>
        <end position="844"/>
    </location>
</feature>
<dbReference type="InterPro" id="IPR000477">
    <property type="entry name" value="RT_dom"/>
</dbReference>
<feature type="domain" description="Reverse transcriptase" evidence="2">
    <location>
        <begin position="1267"/>
        <end position="1546"/>
    </location>
</feature>